<feature type="region of interest" description="Disordered" evidence="7">
    <location>
        <begin position="519"/>
        <end position="584"/>
    </location>
</feature>
<comment type="caution">
    <text evidence="12">The sequence shown here is derived from an EMBL/GenBank/DDBJ whole genome shotgun (WGS) entry which is preliminary data.</text>
</comment>
<evidence type="ECO:0000256" key="3">
    <source>
        <dbReference type="ARBA" id="ARBA00022448"/>
    </source>
</evidence>
<dbReference type="InterPro" id="IPR032880">
    <property type="entry name" value="CSC1/OSCA1-like_N"/>
</dbReference>
<feature type="transmembrane region" description="Helical" evidence="8">
    <location>
        <begin position="874"/>
        <end position="894"/>
    </location>
</feature>
<evidence type="ECO:0000256" key="7">
    <source>
        <dbReference type="SAM" id="MobiDB-lite"/>
    </source>
</evidence>
<reference evidence="12 13" key="1">
    <citation type="journal article" date="2024" name="Nat. Commun.">
        <title>Phylogenomics reveals the evolutionary origins of lichenization in chlorophyte algae.</title>
        <authorList>
            <person name="Puginier C."/>
            <person name="Libourel C."/>
            <person name="Otte J."/>
            <person name="Skaloud P."/>
            <person name="Haon M."/>
            <person name="Grisel S."/>
            <person name="Petersen M."/>
            <person name="Berrin J.G."/>
            <person name="Delaux P.M."/>
            <person name="Dal Grande F."/>
            <person name="Keller J."/>
        </authorList>
    </citation>
    <scope>NUCLEOTIDE SEQUENCE [LARGE SCALE GENOMIC DNA]</scope>
    <source>
        <strain evidence="12 13">SAG 216-7</strain>
    </source>
</reference>
<feature type="transmembrane region" description="Helical" evidence="8">
    <location>
        <begin position="38"/>
        <end position="57"/>
    </location>
</feature>
<dbReference type="Pfam" id="PF02714">
    <property type="entry name" value="RSN1_7TM"/>
    <property type="match status" value="1"/>
</dbReference>
<proteinExistence type="inferred from homology"/>
<dbReference type="EMBL" id="JALJOT010000011">
    <property type="protein sequence ID" value="KAK9905841.1"/>
    <property type="molecule type" value="Genomic_DNA"/>
</dbReference>
<feature type="transmembrane region" description="Helical" evidence="8">
    <location>
        <begin position="174"/>
        <end position="193"/>
    </location>
</feature>
<evidence type="ECO:0000256" key="5">
    <source>
        <dbReference type="ARBA" id="ARBA00022989"/>
    </source>
</evidence>
<evidence type="ECO:0000313" key="12">
    <source>
        <dbReference type="EMBL" id="KAK9905841.1"/>
    </source>
</evidence>
<feature type="transmembrane region" description="Helical" evidence="8">
    <location>
        <begin position="113"/>
        <end position="139"/>
    </location>
</feature>
<feature type="transmembrane region" description="Helical" evidence="8">
    <location>
        <begin position="997"/>
        <end position="1018"/>
    </location>
</feature>
<comment type="similarity">
    <text evidence="2">Belongs to the CSC1 (TC 1.A.17) family.</text>
</comment>
<organism evidence="12 13">
    <name type="scientific">Coccomyxa subellipsoidea</name>
    <dbReference type="NCBI Taxonomy" id="248742"/>
    <lineage>
        <taxon>Eukaryota</taxon>
        <taxon>Viridiplantae</taxon>
        <taxon>Chlorophyta</taxon>
        <taxon>core chlorophytes</taxon>
        <taxon>Trebouxiophyceae</taxon>
        <taxon>Trebouxiophyceae incertae sedis</taxon>
        <taxon>Coccomyxaceae</taxon>
        <taxon>Coccomyxa</taxon>
    </lineage>
</organism>
<evidence type="ECO:0000259" key="11">
    <source>
        <dbReference type="Pfam" id="PF14703"/>
    </source>
</evidence>
<evidence type="ECO:0000256" key="6">
    <source>
        <dbReference type="ARBA" id="ARBA00023136"/>
    </source>
</evidence>
<dbReference type="Pfam" id="PF14703">
    <property type="entry name" value="PHM7_cyt"/>
    <property type="match status" value="1"/>
</dbReference>
<dbReference type="InterPro" id="IPR045122">
    <property type="entry name" value="Csc1-like"/>
</dbReference>
<protein>
    <recommendedName>
        <fullName evidence="14">DUF221-domain-containing protein</fullName>
    </recommendedName>
</protein>
<accession>A0ABR2YIE8</accession>
<dbReference type="Pfam" id="PF13967">
    <property type="entry name" value="RSN1_TM"/>
    <property type="match status" value="1"/>
</dbReference>
<feature type="transmembrane region" description="Helical" evidence="8">
    <location>
        <begin position="973"/>
        <end position="991"/>
    </location>
</feature>
<keyword evidence="4 8" id="KW-0812">Transmembrane</keyword>
<keyword evidence="5 8" id="KW-1133">Transmembrane helix</keyword>
<evidence type="ECO:0000259" key="9">
    <source>
        <dbReference type="Pfam" id="PF02714"/>
    </source>
</evidence>
<feature type="domain" description="CSC1/OSCA1-like N-terminal transmembrane" evidence="10">
    <location>
        <begin position="36"/>
        <end position="194"/>
    </location>
</feature>
<dbReference type="PANTHER" id="PTHR13018:SF5">
    <property type="entry name" value="RE44586P"/>
    <property type="match status" value="1"/>
</dbReference>
<evidence type="ECO:0000313" key="13">
    <source>
        <dbReference type="Proteomes" id="UP001491310"/>
    </source>
</evidence>
<name>A0ABR2YIE8_9CHLO</name>
<evidence type="ECO:0000259" key="10">
    <source>
        <dbReference type="Pfam" id="PF13967"/>
    </source>
</evidence>
<sequence length="1140" mass="125825">MSGQSLPPAPVGSLTSFHCPPGHFDCFNNQISDNQIRTALWVSMAAGLIMLLVFGIFRRWVPSYKLRLTMPNVWIKPPSLPEGGIQQLWSWLYPVFTTSDADLVRTAGLDSLMLIWTASLGIQIFLPLTVVGMAILLPINLYGKRDRHLEDVTTGAVAFQRLTLSSLARGSDQYWVAFAFVYLGTAYVCWLLLKYYQAHAILRQRYMTGGEALINQWHDRIIKGQANSTLTAKAGSPTYLTHEAPAAEGDGTRFWTAVRGLIDVNTQMGNLTESFGESRQNSLDRYDLGADKKMSSLEDVSLKSLPVTSATALRAQLRQSPFADGMRNGRQLPTQPENEELEHSLRSCYMKGDEPGAPSGQAMTRGMKEAEAAAGGAGYEAAGPRMRHSPGSASASDMEAGLAGRAAEPISRYESRSPKDAGAARVARWWGREGGEGAPDGQALAGKPSVFFRKTVNAHTPDGRSVAVNAQQYAVLVMDVPDLRLAKPSATLRKNGLKSWWQRTKAWLYPAVKKRKRAAAEKADKGSSASLSADELTEGTMDSSSETHVDDRALPSLPSLYADEPESAEEGGTVATRAAEPKADSRVQEVFESMMSAGEESWHEEVATLTPTQLVEATFRRLFPDTFQYALPVWKHKSVDELLRRWDSAYSRLLAAEARYEAGGCSKRPTHRAERCGGPGCKVDSIDFWAQRVREAEAAIAREQHHILGGPTSPSFFAFFLTQKDAALAAQTRIHSEDGHSFRVMEAPGPEEVNWQVLWKTSKERSTREILVFPLIVLIMLIPMGLFSGTLAQATAAICGDPGAAQGGRLSLMATSWYCREDSLARPLITSLLPSILLTTWQSLIMPLVLYIFAQMEGQHASLSSLDRRISGLFFTWGVFNVFLGAMLGGSIFSKIRLILEVPAATPDILGAALTTSSNFFVNFVIIQAFAVNPSRILFPHFGVIFDLLQCCGCCRPRNEKEKVWRNSSLSIGYGREIGVIMLIYIMALAYAASSPIILPFALCYFLTAWVMWRYTILYMTERCYESGGLLWDQVFNHVCWCLFIFEFFTGCVFLANSAFIQASLLWVTVTPLLYKFHSYARARYGEAVAHMPLETALAAPEARVAPMVYTPASLRPGASGWYPEYGKAWENWGVPLYVP</sequence>
<dbReference type="InterPro" id="IPR003864">
    <property type="entry name" value="CSC1/OSCA1-like_7TM"/>
</dbReference>
<feature type="domain" description="CSC1/OSCA1-like cytosolic" evidence="11">
    <location>
        <begin position="615"/>
        <end position="756"/>
    </location>
</feature>
<gene>
    <name evidence="12" type="ORF">WJX75_007381</name>
</gene>
<feature type="transmembrane region" description="Helical" evidence="8">
    <location>
        <begin position="770"/>
        <end position="787"/>
    </location>
</feature>
<dbReference type="InterPro" id="IPR027815">
    <property type="entry name" value="CSC1/OSCA1-like_cyt"/>
</dbReference>
<feature type="transmembrane region" description="Helical" evidence="8">
    <location>
        <begin position="909"/>
        <end position="932"/>
    </location>
</feature>
<feature type="domain" description="CSC1/OSCA1-like 7TM region" evidence="9">
    <location>
        <begin position="816"/>
        <end position="1050"/>
    </location>
</feature>
<keyword evidence="6 8" id="KW-0472">Membrane</keyword>
<dbReference type="PANTHER" id="PTHR13018">
    <property type="entry name" value="PROBABLE MEMBRANE PROTEIN DUF221-RELATED"/>
    <property type="match status" value="1"/>
</dbReference>
<evidence type="ECO:0000256" key="1">
    <source>
        <dbReference type="ARBA" id="ARBA00004141"/>
    </source>
</evidence>
<keyword evidence="13" id="KW-1185">Reference proteome</keyword>
<keyword evidence="3" id="KW-0813">Transport</keyword>
<evidence type="ECO:0000256" key="2">
    <source>
        <dbReference type="ARBA" id="ARBA00007779"/>
    </source>
</evidence>
<feature type="transmembrane region" description="Helical" evidence="8">
    <location>
        <begin position="832"/>
        <end position="853"/>
    </location>
</feature>
<evidence type="ECO:0000256" key="8">
    <source>
        <dbReference type="SAM" id="Phobius"/>
    </source>
</evidence>
<comment type="subcellular location">
    <subcellularLocation>
        <location evidence="1">Membrane</location>
        <topology evidence="1">Multi-pass membrane protein</topology>
    </subcellularLocation>
</comment>
<evidence type="ECO:0008006" key="14">
    <source>
        <dbReference type="Google" id="ProtNLM"/>
    </source>
</evidence>
<dbReference type="Proteomes" id="UP001491310">
    <property type="component" value="Unassembled WGS sequence"/>
</dbReference>
<evidence type="ECO:0000256" key="4">
    <source>
        <dbReference type="ARBA" id="ARBA00022692"/>
    </source>
</evidence>